<keyword evidence="2" id="KW-1185">Reference proteome</keyword>
<dbReference type="SUPFAM" id="SSF56634">
    <property type="entry name" value="Heme-dependent catalase-like"/>
    <property type="match status" value="1"/>
</dbReference>
<gene>
    <name evidence="1" type="ORF">ABID46_000694</name>
</gene>
<comment type="caution">
    <text evidence="1">The sequence shown here is derived from an EMBL/GenBank/DDBJ whole genome shotgun (WGS) entry which is preliminary data.</text>
</comment>
<dbReference type="RefSeq" id="WP_354507100.1">
    <property type="nucleotide sequence ID" value="NZ_JBEPMO010000003.1"/>
</dbReference>
<reference evidence="1 2" key="1">
    <citation type="submission" date="2024-06" db="EMBL/GenBank/DDBJ databases">
        <title>Genomic Encyclopedia of Type Strains, Phase IV (KMG-IV): sequencing the most valuable type-strain genomes for metagenomic binning, comparative biology and taxonomic classification.</title>
        <authorList>
            <person name="Goeker M."/>
        </authorList>
    </citation>
    <scope>NUCLEOTIDE SEQUENCE [LARGE SCALE GENOMIC DNA]</scope>
    <source>
        <strain evidence="1 2">DSM 29388</strain>
    </source>
</reference>
<dbReference type="InterPro" id="IPR020835">
    <property type="entry name" value="Catalase_sf"/>
</dbReference>
<name>A0ABV2LRC5_9FLAO</name>
<protein>
    <recommendedName>
        <fullName evidence="3">Catalase</fullName>
    </recommendedName>
</protein>
<evidence type="ECO:0000313" key="1">
    <source>
        <dbReference type="EMBL" id="MET3731127.1"/>
    </source>
</evidence>
<dbReference type="Proteomes" id="UP001549146">
    <property type="component" value="Unassembled WGS sequence"/>
</dbReference>
<accession>A0ABV2LRC5</accession>
<organism evidence="1 2">
    <name type="scientific">Moheibacter stercoris</name>
    <dbReference type="NCBI Taxonomy" id="1628251"/>
    <lineage>
        <taxon>Bacteria</taxon>
        <taxon>Pseudomonadati</taxon>
        <taxon>Bacteroidota</taxon>
        <taxon>Flavobacteriia</taxon>
        <taxon>Flavobacteriales</taxon>
        <taxon>Weeksellaceae</taxon>
        <taxon>Moheibacter</taxon>
    </lineage>
</organism>
<evidence type="ECO:0008006" key="3">
    <source>
        <dbReference type="Google" id="ProtNLM"/>
    </source>
</evidence>
<dbReference type="Gene3D" id="2.40.180.10">
    <property type="entry name" value="Catalase core domain"/>
    <property type="match status" value="1"/>
</dbReference>
<dbReference type="EMBL" id="JBEPMO010000003">
    <property type="protein sequence ID" value="MET3731127.1"/>
    <property type="molecule type" value="Genomic_DNA"/>
</dbReference>
<sequence>MRTPLLFRKSYNKLSRKERKLLEEGIPYVKEFVKKSKSISKVPYATRDAHAKSYAYLKGRFVPEPNSVFHHLFDQNSYEALARFSHAHLKIIKTDKQLPIYGLAVKMKSKSLDEINYPMVNFPVFITDSVSNFLKLFNDINQYFSRIGIRKIASLFRLFFRSFPIMAEIMNSSFFKAIQIWFKTFSNFILDRNYHSIGAYRMDNCMVKLTLQPIELEFNSDKTKSIYENIESFLLKKPIRYQLIAQIAYDEKIQPINKLTQDWTNTEDVLIGEFQFDEIHNSSDQKLEEISFNPFDNPELFKPVGKIQAIREEIYKASIETRNELNKNLNL</sequence>
<proteinExistence type="predicted"/>
<dbReference type="Gene3D" id="1.20.1280.120">
    <property type="match status" value="1"/>
</dbReference>
<evidence type="ECO:0000313" key="2">
    <source>
        <dbReference type="Proteomes" id="UP001549146"/>
    </source>
</evidence>